<sequence length="77" mass="8396">MATRELSKQGERSAAAKYWPRKSIVKGARSECVAMAALICAQQLFRSVNNLIRQSRRRGRGSTSGAACAYDDAMSLS</sequence>
<name>A0ABN8IBU2_9NEOP</name>
<dbReference type="EMBL" id="OW152814">
    <property type="protein sequence ID" value="CAH2050194.1"/>
    <property type="molecule type" value="Genomic_DNA"/>
</dbReference>
<accession>A0ABN8IBU2</accession>
<proteinExistence type="predicted"/>
<feature type="region of interest" description="Disordered" evidence="1">
    <location>
        <begin position="56"/>
        <end position="77"/>
    </location>
</feature>
<protein>
    <submittedName>
        <fullName evidence="2">Uncharacterized protein</fullName>
    </submittedName>
</protein>
<gene>
    <name evidence="2" type="ORF">IPOD504_LOCUS7295</name>
</gene>
<keyword evidence="3" id="KW-1185">Reference proteome</keyword>
<reference evidence="2" key="1">
    <citation type="submission" date="2022-03" db="EMBL/GenBank/DDBJ databases">
        <authorList>
            <person name="Martin H S."/>
        </authorList>
    </citation>
    <scope>NUCLEOTIDE SEQUENCE</scope>
</reference>
<evidence type="ECO:0000256" key="1">
    <source>
        <dbReference type="SAM" id="MobiDB-lite"/>
    </source>
</evidence>
<dbReference type="Proteomes" id="UP000837857">
    <property type="component" value="Chromosome 2"/>
</dbReference>
<feature type="non-terminal residue" evidence="2">
    <location>
        <position position="77"/>
    </location>
</feature>
<organism evidence="2 3">
    <name type="scientific">Iphiclides podalirius</name>
    <name type="common">scarce swallowtail</name>
    <dbReference type="NCBI Taxonomy" id="110791"/>
    <lineage>
        <taxon>Eukaryota</taxon>
        <taxon>Metazoa</taxon>
        <taxon>Ecdysozoa</taxon>
        <taxon>Arthropoda</taxon>
        <taxon>Hexapoda</taxon>
        <taxon>Insecta</taxon>
        <taxon>Pterygota</taxon>
        <taxon>Neoptera</taxon>
        <taxon>Endopterygota</taxon>
        <taxon>Lepidoptera</taxon>
        <taxon>Glossata</taxon>
        <taxon>Ditrysia</taxon>
        <taxon>Papilionoidea</taxon>
        <taxon>Papilionidae</taxon>
        <taxon>Papilioninae</taxon>
        <taxon>Iphiclides</taxon>
    </lineage>
</organism>
<evidence type="ECO:0000313" key="3">
    <source>
        <dbReference type="Proteomes" id="UP000837857"/>
    </source>
</evidence>
<evidence type="ECO:0000313" key="2">
    <source>
        <dbReference type="EMBL" id="CAH2050194.1"/>
    </source>
</evidence>